<gene>
    <name evidence="1" type="ORF">SAMEA2273372_04238</name>
</gene>
<comment type="caution">
    <text evidence="1">The sequence shown here is derived from an EMBL/GenBank/DDBJ whole genome shotgun (WGS) entry which is preliminary data.</text>
</comment>
<reference evidence="1 2" key="1">
    <citation type="submission" date="2016-03" db="EMBL/GenBank/DDBJ databases">
        <authorList>
            <consortium name="Pathogen Informatics"/>
        </authorList>
    </citation>
    <scope>NUCLEOTIDE SEQUENCE [LARGE SCALE GENOMIC DNA]</scope>
    <source>
        <strain evidence="2">e1527</strain>
    </source>
</reference>
<proteinExistence type="predicted"/>
<accession>A0A822WZF9</accession>
<dbReference type="AlphaFoldDB" id="A0A822WZF9"/>
<name>A0A822WZF9_9ENTR</name>
<protein>
    <submittedName>
        <fullName evidence="1">Uncharacterized protein</fullName>
    </submittedName>
</protein>
<sequence>MAYRKDPTMTAPEKLDYLKTNADGGGISIYQQSQQVLEDILETARHGLYVDYAKESDQAIILRYAPENIINWRTERINGRNQLVLVVLREVIEEKDGYGRCCRASRMAR</sequence>
<dbReference type="EMBL" id="FJZI01000015">
    <property type="protein sequence ID" value="CZY10675.1"/>
    <property type="molecule type" value="Genomic_DNA"/>
</dbReference>
<dbReference type="Proteomes" id="UP000076063">
    <property type="component" value="Unassembled WGS sequence"/>
</dbReference>
<evidence type="ECO:0000313" key="1">
    <source>
        <dbReference type="EMBL" id="CZY10675.1"/>
    </source>
</evidence>
<organism evidence="1 2">
    <name type="scientific">Enterobacter bugandensis</name>
    <dbReference type="NCBI Taxonomy" id="881260"/>
    <lineage>
        <taxon>Bacteria</taxon>
        <taxon>Pseudomonadati</taxon>
        <taxon>Pseudomonadota</taxon>
        <taxon>Gammaproteobacteria</taxon>
        <taxon>Enterobacterales</taxon>
        <taxon>Enterobacteriaceae</taxon>
        <taxon>Enterobacter</taxon>
    </lineage>
</organism>
<evidence type="ECO:0000313" key="2">
    <source>
        <dbReference type="Proteomes" id="UP000076063"/>
    </source>
</evidence>